<keyword evidence="3 9" id="KW-0645">Protease</keyword>
<evidence type="ECO:0000256" key="4">
    <source>
        <dbReference type="ARBA" id="ARBA00022692"/>
    </source>
</evidence>
<evidence type="ECO:0000256" key="1">
    <source>
        <dbReference type="ARBA" id="ARBA00006139"/>
    </source>
</evidence>
<evidence type="ECO:0000256" key="10">
    <source>
        <dbReference type="RuleBase" id="RU004181"/>
    </source>
</evidence>
<keyword evidence="4 9" id="KW-0812">Transmembrane</keyword>
<dbReference type="GO" id="GO:0005886">
    <property type="term" value="C:plasma membrane"/>
    <property type="evidence" value="ECO:0007669"/>
    <property type="project" value="UniProtKB-SubCell"/>
</dbReference>
<evidence type="ECO:0000256" key="6">
    <source>
        <dbReference type="ARBA" id="ARBA00022801"/>
    </source>
</evidence>
<protein>
    <recommendedName>
        <fullName evidence="9">Lipoprotein signal peptidase</fullName>
        <ecNumber evidence="9">3.4.23.36</ecNumber>
    </recommendedName>
    <alternativeName>
        <fullName evidence="9">Prolipoprotein signal peptidase</fullName>
    </alternativeName>
    <alternativeName>
        <fullName evidence="9">Signal peptidase II</fullName>
        <shortName evidence="9">SPase II</shortName>
    </alternativeName>
</protein>
<evidence type="ECO:0000256" key="5">
    <source>
        <dbReference type="ARBA" id="ARBA00022750"/>
    </source>
</evidence>
<sequence>MSTSALPEPTEPAAAETEAQAGRQTDDQTGTDPNAAVRGPRRVLVVWTVVLAALVLVVDQLTKWWAESSLTLGDDTIPLVGSLLGLRLIYNPGAALSIATGMTWLLTIVVVAVVVVIVRMVSRIGSRAWAVALGLLLGGALGNLVDRFFREPGFARGHVVDFIAYANWFVGNVADIAIVGAAVMIAVLSVLGIGLDGTRHGGDEKPAEDEEGANDVPEVPASAVTTDPDPAARPEPTEEPGSTPSSRADAEEER</sequence>
<feature type="active site" evidence="9">
    <location>
        <position position="175"/>
    </location>
</feature>
<gene>
    <name evidence="9" type="primary">lspA</name>
    <name evidence="12" type="ORF">FIC82_013310</name>
</gene>
<dbReference type="GO" id="GO:0006508">
    <property type="term" value="P:proteolysis"/>
    <property type="evidence" value="ECO:0007669"/>
    <property type="project" value="UniProtKB-KW"/>
</dbReference>
<dbReference type="GO" id="GO:0004190">
    <property type="term" value="F:aspartic-type endopeptidase activity"/>
    <property type="evidence" value="ECO:0007669"/>
    <property type="project" value="UniProtKB-UniRule"/>
</dbReference>
<reference evidence="13" key="1">
    <citation type="journal article" date="2022" name="Int. J. Syst. Evol. Microbiol.">
        <title>Cellulosimicrobium protaetiae sp. nov., isolated from the gut of the larva of Protaetia brevitarsis seulensis.</title>
        <authorList>
            <person name="Le Han H."/>
            <person name="Nguyen T.T.H."/>
            <person name="Li Z."/>
            <person name="Shin N.R."/>
            <person name="Kim S.G."/>
        </authorList>
    </citation>
    <scope>NUCLEOTIDE SEQUENCE [LARGE SCALE GENOMIC DNA]</scope>
    <source>
        <strain evidence="13">BI34</strain>
    </source>
</reference>
<comment type="subcellular location">
    <subcellularLocation>
        <location evidence="9">Cell membrane</location>
        <topology evidence="9">Multi-pass membrane protein</topology>
    </subcellularLocation>
</comment>
<dbReference type="EC" id="3.4.23.36" evidence="9"/>
<feature type="compositionally biased region" description="Low complexity" evidence="11">
    <location>
        <begin position="7"/>
        <end position="19"/>
    </location>
</feature>
<dbReference type="AlphaFoldDB" id="A0A6M5UI80"/>
<dbReference type="KEGG" id="cprt:FIC82_013310"/>
<feature type="transmembrane region" description="Helical" evidence="9">
    <location>
        <begin position="169"/>
        <end position="195"/>
    </location>
</feature>
<keyword evidence="7 9" id="KW-1133">Transmembrane helix</keyword>
<dbReference type="InterPro" id="IPR001872">
    <property type="entry name" value="Peptidase_A8"/>
</dbReference>
<dbReference type="HAMAP" id="MF_00161">
    <property type="entry name" value="LspA"/>
    <property type="match status" value="1"/>
</dbReference>
<dbReference type="PRINTS" id="PR00781">
    <property type="entry name" value="LIPOSIGPTASE"/>
</dbReference>
<comment type="similarity">
    <text evidence="1 9 10">Belongs to the peptidase A8 family.</text>
</comment>
<evidence type="ECO:0000256" key="3">
    <source>
        <dbReference type="ARBA" id="ARBA00022670"/>
    </source>
</evidence>
<proteinExistence type="inferred from homology"/>
<dbReference type="OrthoDB" id="4308908at2"/>
<dbReference type="EMBL" id="CP052757">
    <property type="protein sequence ID" value="QJW37015.1"/>
    <property type="molecule type" value="Genomic_DNA"/>
</dbReference>
<keyword evidence="5 9" id="KW-0064">Aspartyl protease</keyword>
<organism evidence="12 13">
    <name type="scientific">Cellulosimicrobium protaetiae</name>
    <dbReference type="NCBI Taxonomy" id="2587808"/>
    <lineage>
        <taxon>Bacteria</taxon>
        <taxon>Bacillati</taxon>
        <taxon>Actinomycetota</taxon>
        <taxon>Actinomycetes</taxon>
        <taxon>Micrococcales</taxon>
        <taxon>Promicromonosporaceae</taxon>
        <taxon>Cellulosimicrobium</taxon>
    </lineage>
</organism>
<evidence type="ECO:0000256" key="7">
    <source>
        <dbReference type="ARBA" id="ARBA00022989"/>
    </source>
</evidence>
<feature type="transmembrane region" description="Helical" evidence="9">
    <location>
        <begin position="43"/>
        <end position="62"/>
    </location>
</feature>
<evidence type="ECO:0000256" key="8">
    <source>
        <dbReference type="ARBA" id="ARBA00023136"/>
    </source>
</evidence>
<dbReference type="Pfam" id="PF01252">
    <property type="entry name" value="Peptidase_A8"/>
    <property type="match status" value="1"/>
</dbReference>
<dbReference type="RefSeq" id="WP_154798858.1">
    <property type="nucleotide sequence ID" value="NZ_CP052757.1"/>
</dbReference>
<evidence type="ECO:0000313" key="13">
    <source>
        <dbReference type="Proteomes" id="UP000451354"/>
    </source>
</evidence>
<keyword evidence="2 9" id="KW-1003">Cell membrane</keyword>
<keyword evidence="8 9" id="KW-0472">Membrane</keyword>
<accession>A0A6M5UI80</accession>
<feature type="transmembrane region" description="Helical" evidence="9">
    <location>
        <begin position="130"/>
        <end position="149"/>
    </location>
</feature>
<dbReference type="PANTHER" id="PTHR33695:SF1">
    <property type="entry name" value="LIPOPROTEIN SIGNAL PEPTIDASE"/>
    <property type="match status" value="1"/>
</dbReference>
<comment type="catalytic activity">
    <reaction evidence="9">
        <text>Release of signal peptides from bacterial membrane prolipoproteins. Hydrolyzes -Xaa-Yaa-Zaa-|-(S,diacylglyceryl)Cys-, in which Xaa is hydrophobic (preferably Leu), and Yaa (Ala or Ser) and Zaa (Gly or Ala) have small, neutral side chains.</text>
        <dbReference type="EC" id="3.4.23.36"/>
    </reaction>
</comment>
<feature type="active site" evidence="9">
    <location>
        <position position="161"/>
    </location>
</feature>
<dbReference type="UniPathway" id="UPA00665"/>
<comment type="function">
    <text evidence="9">This protein specifically catalyzes the removal of signal peptides from prolipoproteins.</text>
</comment>
<evidence type="ECO:0000256" key="2">
    <source>
        <dbReference type="ARBA" id="ARBA00022475"/>
    </source>
</evidence>
<keyword evidence="13" id="KW-1185">Reference proteome</keyword>
<dbReference type="Proteomes" id="UP000451354">
    <property type="component" value="Chromosome"/>
</dbReference>
<evidence type="ECO:0000256" key="11">
    <source>
        <dbReference type="SAM" id="MobiDB-lite"/>
    </source>
</evidence>
<keyword evidence="6 9" id="KW-0378">Hydrolase</keyword>
<feature type="region of interest" description="Disordered" evidence="11">
    <location>
        <begin position="201"/>
        <end position="254"/>
    </location>
</feature>
<feature type="transmembrane region" description="Helical" evidence="9">
    <location>
        <begin position="94"/>
        <end position="118"/>
    </location>
</feature>
<feature type="region of interest" description="Disordered" evidence="11">
    <location>
        <begin position="1"/>
        <end position="35"/>
    </location>
</feature>
<name>A0A6M5UI80_9MICO</name>
<evidence type="ECO:0000256" key="9">
    <source>
        <dbReference type="HAMAP-Rule" id="MF_00161"/>
    </source>
</evidence>
<dbReference type="PROSITE" id="PS00855">
    <property type="entry name" value="SPASE_II"/>
    <property type="match status" value="1"/>
</dbReference>
<dbReference type="PANTHER" id="PTHR33695">
    <property type="entry name" value="LIPOPROTEIN SIGNAL PEPTIDASE"/>
    <property type="match status" value="1"/>
</dbReference>
<comment type="pathway">
    <text evidence="9">Protein modification; lipoprotein biosynthesis (signal peptide cleavage).</text>
</comment>
<evidence type="ECO:0000313" key="12">
    <source>
        <dbReference type="EMBL" id="QJW37015.1"/>
    </source>
</evidence>